<evidence type="ECO:0000256" key="7">
    <source>
        <dbReference type="ARBA" id="ARBA00022832"/>
    </source>
</evidence>
<dbReference type="RefSeq" id="XP_002733798.1">
    <property type="nucleotide sequence ID" value="XM_002733752.2"/>
</dbReference>
<evidence type="ECO:0000256" key="1">
    <source>
        <dbReference type="ARBA" id="ARBA00004141"/>
    </source>
</evidence>
<evidence type="ECO:0000256" key="3">
    <source>
        <dbReference type="ARBA" id="ARBA00007811"/>
    </source>
</evidence>
<dbReference type="InterPro" id="IPR007482">
    <property type="entry name" value="Tyr_Pase-like_PTPLA"/>
</dbReference>
<evidence type="ECO:0000313" key="15">
    <source>
        <dbReference type="Proteomes" id="UP000694865"/>
    </source>
</evidence>
<keyword evidence="9 14" id="KW-0443">Lipid metabolism</keyword>
<feature type="transmembrane region" description="Helical" evidence="14">
    <location>
        <begin position="60"/>
        <end position="79"/>
    </location>
</feature>
<evidence type="ECO:0000256" key="13">
    <source>
        <dbReference type="ARBA" id="ARBA00036671"/>
    </source>
</evidence>
<evidence type="ECO:0000256" key="4">
    <source>
        <dbReference type="ARBA" id="ARBA00013122"/>
    </source>
</evidence>
<organism evidence="15 16">
    <name type="scientific">Saccoglossus kowalevskii</name>
    <name type="common">Acorn worm</name>
    <dbReference type="NCBI Taxonomy" id="10224"/>
    <lineage>
        <taxon>Eukaryota</taxon>
        <taxon>Metazoa</taxon>
        <taxon>Hemichordata</taxon>
        <taxon>Enteropneusta</taxon>
        <taxon>Harrimaniidae</taxon>
        <taxon>Saccoglossus</taxon>
    </lineage>
</organism>
<keyword evidence="10 14" id="KW-0472">Membrane</keyword>
<evidence type="ECO:0000256" key="8">
    <source>
        <dbReference type="ARBA" id="ARBA00022989"/>
    </source>
</evidence>
<comment type="catalytic activity">
    <reaction evidence="13 14">
        <text>a very-long-chain (3R)-3-hydroxyacyl-CoA = a very-long-chain (2E)-enoyl-CoA + H2O</text>
        <dbReference type="Rhea" id="RHEA:45812"/>
        <dbReference type="ChEBI" id="CHEBI:15377"/>
        <dbReference type="ChEBI" id="CHEBI:83728"/>
        <dbReference type="ChEBI" id="CHEBI:85440"/>
        <dbReference type="EC" id="4.2.1.134"/>
    </reaction>
</comment>
<name>A0ABM0GNE6_SACKO</name>
<keyword evidence="12 14" id="KW-0456">Lyase</keyword>
<accession>A0ABM0GNE6</accession>
<sequence length="232" mass="26765">MAAEEQGEKKRKISPTATAYLVLYNVVLCAGWTSIGIVMVKHYLETKTYHGMYEAFEMPLKVFQTAAVLEIVHAIIGIVPSSVVLTAFQVFSRVFLLWGIIYSVPEVQDNIGVTMSVAAWTPTEMIRYAFYTFGLMNRLPYLITWCRYTFFIVLYPLGVMGEMSTFYASLPYIKESDIYTITLPNDYNISFNYSYFVIFIMVMYIPVFPRLYSHMIRQRKKIIGGQVVSKRD</sequence>
<comment type="pathway">
    <text evidence="2 14">Lipid metabolism; fatty acid biosynthesis.</text>
</comment>
<evidence type="ECO:0000256" key="2">
    <source>
        <dbReference type="ARBA" id="ARBA00005194"/>
    </source>
</evidence>
<evidence type="ECO:0000256" key="5">
    <source>
        <dbReference type="ARBA" id="ARBA00022516"/>
    </source>
</evidence>
<evidence type="ECO:0000256" key="12">
    <source>
        <dbReference type="ARBA" id="ARBA00023239"/>
    </source>
</evidence>
<reference evidence="16" key="1">
    <citation type="submission" date="2025-08" db="UniProtKB">
        <authorList>
            <consortium name="RefSeq"/>
        </authorList>
    </citation>
    <scope>IDENTIFICATION</scope>
    <source>
        <tissue evidence="16">Testes</tissue>
    </source>
</reference>
<feature type="transmembrane region" description="Helical" evidence="14">
    <location>
        <begin position="193"/>
        <end position="212"/>
    </location>
</feature>
<comment type="function">
    <text evidence="14">Catalyzes the third of the four reactions of the long-chain fatty acids elongation cycle. This endoplasmic reticulum-bound enzymatic process, allows the addition of two carbons to the chain of long- and very long-chain fatty acids/VLCFAs per cycle. This enzyme catalyzes the dehydration of the 3-hydroxyacyl-CoA intermediate into trans-2,3-enoyl-CoA, within each cycle of fatty acid elongation. Thereby, it participates to the production of VLCFAs of different chain lengths that are involved in multiple biological processes as precursors of membrane lipids and lipid mediators.</text>
</comment>
<feature type="transmembrane region" description="Helical" evidence="14">
    <location>
        <begin position="150"/>
        <end position="173"/>
    </location>
</feature>
<feature type="transmembrane region" description="Helical" evidence="14">
    <location>
        <begin position="21"/>
        <end position="40"/>
    </location>
</feature>
<comment type="similarity">
    <text evidence="3 14">Belongs to the very long-chain fatty acids dehydratase HACD family.</text>
</comment>
<keyword evidence="7 14" id="KW-0276">Fatty acid metabolism</keyword>
<dbReference type="Pfam" id="PF04387">
    <property type="entry name" value="PTPLA"/>
    <property type="match status" value="1"/>
</dbReference>
<evidence type="ECO:0000256" key="9">
    <source>
        <dbReference type="ARBA" id="ARBA00023098"/>
    </source>
</evidence>
<keyword evidence="6 14" id="KW-0812">Transmembrane</keyword>
<keyword evidence="8 14" id="KW-1133">Transmembrane helix</keyword>
<comment type="subcellular location">
    <subcellularLocation>
        <location evidence="14">Endoplasmic reticulum membrane</location>
        <topology evidence="14">Multi-pass membrane protein</topology>
    </subcellularLocation>
    <subcellularLocation>
        <location evidence="1">Membrane</location>
        <topology evidence="1">Multi-pass membrane protein</topology>
    </subcellularLocation>
</comment>
<comment type="caution">
    <text evidence="14">Lacks conserved residue(s) required for the propagation of feature annotation.</text>
</comment>
<gene>
    <name evidence="16" type="primary">LOC100370601</name>
</gene>
<keyword evidence="5 14" id="KW-0444">Lipid biosynthesis</keyword>
<keyword evidence="11 14" id="KW-0275">Fatty acid biosynthesis</keyword>
<evidence type="ECO:0000256" key="6">
    <source>
        <dbReference type="ARBA" id="ARBA00022692"/>
    </source>
</evidence>
<keyword evidence="14" id="KW-0256">Endoplasmic reticulum</keyword>
<proteinExistence type="inferred from homology"/>
<evidence type="ECO:0000256" key="11">
    <source>
        <dbReference type="ARBA" id="ARBA00023160"/>
    </source>
</evidence>
<dbReference type="EC" id="4.2.1.134" evidence="4 14"/>
<dbReference type="GeneID" id="100370601"/>
<evidence type="ECO:0000256" key="10">
    <source>
        <dbReference type="ARBA" id="ARBA00023136"/>
    </source>
</evidence>
<protein>
    <recommendedName>
        <fullName evidence="4 14">Very-long-chain (3R)-3-hydroxyacyl-CoA dehydratase</fullName>
        <ecNumber evidence="4 14">4.2.1.134</ecNumber>
    </recommendedName>
</protein>
<dbReference type="PANTHER" id="PTHR11035:SF3">
    <property type="entry name" value="VERY-LONG-CHAIN (3R)-3-HYDROXYACYL-COA DEHYDRATASE"/>
    <property type="match status" value="1"/>
</dbReference>
<evidence type="ECO:0000313" key="16">
    <source>
        <dbReference type="RefSeq" id="XP_002733798.1"/>
    </source>
</evidence>
<dbReference type="PANTHER" id="PTHR11035">
    <property type="entry name" value="VERY-LONG-CHAIN (3R)-3-HYDROXYACYL-COA DEHYDRATASE"/>
    <property type="match status" value="1"/>
</dbReference>
<evidence type="ECO:0000256" key="14">
    <source>
        <dbReference type="RuleBase" id="RU363109"/>
    </source>
</evidence>
<keyword evidence="15" id="KW-1185">Reference proteome</keyword>
<dbReference type="Proteomes" id="UP000694865">
    <property type="component" value="Unplaced"/>
</dbReference>